<dbReference type="EMBL" id="JH660647">
    <property type="protein sequence ID" value="EIM25232.1"/>
    <property type="molecule type" value="Genomic_DNA"/>
</dbReference>
<dbReference type="PATRIC" id="fig|864069.3.peg.6384"/>
<dbReference type="Proteomes" id="UP000003947">
    <property type="component" value="Unassembled WGS sequence"/>
</dbReference>
<sequence length="306" mass="34895">MIIDLPTSAYYPERSENLLHLAASMCFELVHQTESWGYEHDEETLEAYWQRTQPTLSNALTLVQQAQEMGLKGRIASVSPYLLISKEPRDWPRGSDKQDLPFSTFRTVDAGDLPKIHDTVCLPRLTEEQKALFEEIRSHRNIIVHHGSSQPLTAGDVLRYILRTFTWLHLGNNWFAKRDDYLSDDPLATLYSNDHVPSKLMFEFEALFSELSPQDFQSIFGANKRQRWYLCPHCQSNSGDADVSDIETAQLVPNLPTSTNIHCIVCDQDHFVSRQDCSDINCKGNVIAKSSYGDDFCLTCNGRQDS</sequence>
<gene>
    <name evidence="1" type="ORF">MicloDRAFT_00059540</name>
</gene>
<evidence type="ECO:0000313" key="2">
    <source>
        <dbReference type="Proteomes" id="UP000003947"/>
    </source>
</evidence>
<evidence type="ECO:0000313" key="1">
    <source>
        <dbReference type="EMBL" id="EIM25232.1"/>
    </source>
</evidence>
<organism evidence="1 2">
    <name type="scientific">Microvirga lotononidis</name>
    <dbReference type="NCBI Taxonomy" id="864069"/>
    <lineage>
        <taxon>Bacteria</taxon>
        <taxon>Pseudomonadati</taxon>
        <taxon>Pseudomonadota</taxon>
        <taxon>Alphaproteobacteria</taxon>
        <taxon>Hyphomicrobiales</taxon>
        <taxon>Methylobacteriaceae</taxon>
        <taxon>Microvirga</taxon>
    </lineage>
</organism>
<dbReference type="HOGENOM" id="CLU_075052_0_0_5"/>
<name>I4YMP0_9HYPH</name>
<proteinExistence type="predicted"/>
<reference evidence="1 2" key="1">
    <citation type="submission" date="2012-02" db="EMBL/GenBank/DDBJ databases">
        <title>Improved High-Quality Draft sequence of Microvirga sp. WSM3557.</title>
        <authorList>
            <consortium name="US DOE Joint Genome Institute"/>
            <person name="Lucas S."/>
            <person name="Han J."/>
            <person name="Lapidus A."/>
            <person name="Cheng J.-F."/>
            <person name="Goodwin L."/>
            <person name="Pitluck S."/>
            <person name="Peters L."/>
            <person name="Zhang X."/>
            <person name="Detter J.C."/>
            <person name="Han C."/>
            <person name="Tapia R."/>
            <person name="Land M."/>
            <person name="Hauser L."/>
            <person name="Kyrpides N."/>
            <person name="Ivanova N."/>
            <person name="Pagani I."/>
            <person name="Brau L."/>
            <person name="Yates R."/>
            <person name="O'Hara G."/>
            <person name="Rui T."/>
            <person name="Howieson J."/>
            <person name="Reeve W."/>
            <person name="Woyke T."/>
        </authorList>
    </citation>
    <scope>NUCLEOTIDE SEQUENCE [LARGE SCALE GENOMIC DNA]</scope>
    <source>
        <strain evidence="1 2">WSM3557</strain>
    </source>
</reference>
<dbReference type="eggNOG" id="ENOG5031MXS">
    <property type="taxonomic scope" value="Bacteria"/>
</dbReference>
<accession>I4YMP0</accession>
<keyword evidence="2" id="KW-1185">Reference proteome</keyword>
<dbReference type="AlphaFoldDB" id="I4YMP0"/>
<protein>
    <submittedName>
        <fullName evidence="1">Uncharacterized protein</fullName>
    </submittedName>
</protein>